<gene>
    <name evidence="3" type="ORF">COHA_006612</name>
</gene>
<organism evidence="3 4">
    <name type="scientific">Chlorella ohadii</name>
    <dbReference type="NCBI Taxonomy" id="2649997"/>
    <lineage>
        <taxon>Eukaryota</taxon>
        <taxon>Viridiplantae</taxon>
        <taxon>Chlorophyta</taxon>
        <taxon>core chlorophytes</taxon>
        <taxon>Trebouxiophyceae</taxon>
        <taxon>Chlorellales</taxon>
        <taxon>Chlorellaceae</taxon>
        <taxon>Chlorella clade</taxon>
        <taxon>Chlorella</taxon>
    </lineage>
</organism>
<protein>
    <recommendedName>
        <fullName evidence="2">F-box domain-containing protein</fullName>
    </recommendedName>
</protein>
<dbReference type="SUPFAM" id="SSF52058">
    <property type="entry name" value="L domain-like"/>
    <property type="match status" value="1"/>
</dbReference>
<name>A0AAD5DKD8_9CHLO</name>
<reference evidence="3" key="1">
    <citation type="submission" date="2020-11" db="EMBL/GenBank/DDBJ databases">
        <title>Chlorella ohadii genome sequencing and assembly.</title>
        <authorList>
            <person name="Murik O."/>
            <person name="Treves H."/>
            <person name="Kedem I."/>
            <person name="Shotland Y."/>
            <person name="Kaplan A."/>
        </authorList>
    </citation>
    <scope>NUCLEOTIDE SEQUENCE</scope>
    <source>
        <strain evidence="3">1</strain>
    </source>
</reference>
<dbReference type="InterPro" id="IPR001810">
    <property type="entry name" value="F-box_dom"/>
</dbReference>
<dbReference type="Proteomes" id="UP001205105">
    <property type="component" value="Unassembled WGS sequence"/>
</dbReference>
<dbReference type="PROSITE" id="PS50181">
    <property type="entry name" value="FBOX"/>
    <property type="match status" value="1"/>
</dbReference>
<dbReference type="GO" id="GO:0005930">
    <property type="term" value="C:axoneme"/>
    <property type="evidence" value="ECO:0007669"/>
    <property type="project" value="UniProtKB-SubCell"/>
</dbReference>
<dbReference type="SUPFAM" id="SSF81383">
    <property type="entry name" value="F-box domain"/>
    <property type="match status" value="1"/>
</dbReference>
<dbReference type="EMBL" id="JADXDR010000096">
    <property type="protein sequence ID" value="KAI7839612.1"/>
    <property type="molecule type" value="Genomic_DNA"/>
</dbReference>
<evidence type="ECO:0000313" key="3">
    <source>
        <dbReference type="EMBL" id="KAI7839612.1"/>
    </source>
</evidence>
<sequence length="585" mass="62625">MQSCYAVKQAWLCSGGPFAGVCPGPALVAAVGAPGPQSLTIAGAMVAGMYLHKHLEPPQSLPSRRAKFERMPRPATFDTLPDATIGAIFAAAGPEAEPSLALVCRRWHGVLYSEPALWRYVELSGKALAAAAEAGQSAQWFSTQRAMLQRIGGFVAELIVIDACVVEVAGRRKRECGALQRMAQECGSNWQLTRDVLSHLSPSSLTSLGLLWGPPALDEAAMAALGRLSRLTSLWLESGSSLPTSTADVLPRLPRLQQLALASPVLPASLLAALVQLLALVELDCSGDTLPPLDVLPRISQLTHLRWKEDSRQDGYLRPDVQRLLERLPALESWQIGSGRDIVWHGCMQIAGATLDKCEGSGRSPAVGTRQLTLHGIHHLPSLQRLAEAVLPAGTPPSSLQSLSIFHSRLRTAALLNCAHLAQLTRLLVSVTEFEGGGGPQAGIAALLQQAPRLQSLTLLGCFRGHPVPPAVAACTGLRRLSLQDNKLADLPDGPYLTGLEALHLPCNTLARLPPALSAATNLTKLCVLDTPQLALTDSCIDGVLMRMKQLRVVAMDSLRTPPVVLWRLCRAAPQLQITDQRTFI</sequence>
<evidence type="ECO:0000313" key="4">
    <source>
        <dbReference type="Proteomes" id="UP001205105"/>
    </source>
</evidence>
<dbReference type="AlphaFoldDB" id="A0AAD5DKD8"/>
<dbReference type="Gene3D" id="3.80.10.10">
    <property type="entry name" value="Ribonuclease Inhibitor"/>
    <property type="match status" value="2"/>
</dbReference>
<dbReference type="InterPro" id="IPR050715">
    <property type="entry name" value="LRR-SigEffector_domain"/>
</dbReference>
<comment type="subcellular location">
    <subcellularLocation>
        <location evidence="1">Cytoplasm</location>
        <location evidence="1">Cytoskeleton</location>
        <location evidence="1">Cilium axoneme</location>
    </subcellularLocation>
</comment>
<evidence type="ECO:0000256" key="1">
    <source>
        <dbReference type="ARBA" id="ARBA00004430"/>
    </source>
</evidence>
<feature type="domain" description="F-box" evidence="2">
    <location>
        <begin position="74"/>
        <end position="121"/>
    </location>
</feature>
<dbReference type="InterPro" id="IPR032675">
    <property type="entry name" value="LRR_dom_sf"/>
</dbReference>
<dbReference type="InterPro" id="IPR001611">
    <property type="entry name" value="Leu-rich_rpt"/>
</dbReference>
<accession>A0AAD5DKD8</accession>
<dbReference type="PANTHER" id="PTHR45752">
    <property type="entry name" value="LEUCINE-RICH REPEAT-CONTAINING"/>
    <property type="match status" value="1"/>
</dbReference>
<keyword evidence="4" id="KW-1185">Reference proteome</keyword>
<evidence type="ECO:0000259" key="2">
    <source>
        <dbReference type="PROSITE" id="PS50181"/>
    </source>
</evidence>
<dbReference type="InterPro" id="IPR036047">
    <property type="entry name" value="F-box-like_dom_sf"/>
</dbReference>
<dbReference type="PANTHER" id="PTHR45752:SF187">
    <property type="entry name" value="LEUCINE-RICH REPEAT AND IQ DOMAIN-CONTAINING PROTEIN 4"/>
    <property type="match status" value="1"/>
</dbReference>
<proteinExistence type="predicted"/>
<comment type="caution">
    <text evidence="3">The sequence shown here is derived from an EMBL/GenBank/DDBJ whole genome shotgun (WGS) entry which is preliminary data.</text>
</comment>
<dbReference type="PROSITE" id="PS51450">
    <property type="entry name" value="LRR"/>
    <property type="match status" value="1"/>
</dbReference>